<keyword evidence="6 7" id="KW-0413">Isomerase</keyword>
<organism evidence="7 8">
    <name type="scientific">Anaerolinea thermolimosa</name>
    <dbReference type="NCBI Taxonomy" id="229919"/>
    <lineage>
        <taxon>Bacteria</taxon>
        <taxon>Bacillati</taxon>
        <taxon>Chloroflexota</taxon>
        <taxon>Anaerolineae</taxon>
        <taxon>Anaerolineales</taxon>
        <taxon>Anaerolineaceae</taxon>
        <taxon>Anaerolinea</taxon>
    </lineage>
</organism>
<proteinExistence type="inferred from homology"/>
<dbReference type="NCBIfam" id="NF002794">
    <property type="entry name" value="PRK02925.1"/>
    <property type="match status" value="1"/>
</dbReference>
<dbReference type="GO" id="GO:0042840">
    <property type="term" value="P:D-glucuronate catabolic process"/>
    <property type="evidence" value="ECO:0007669"/>
    <property type="project" value="TreeGrafter"/>
</dbReference>
<dbReference type="AlphaFoldDB" id="A0A3D1JIB0"/>
<reference evidence="7 8" key="1">
    <citation type="journal article" date="2018" name="Nat. Biotechnol.">
        <title>A standardized bacterial taxonomy based on genome phylogeny substantially revises the tree of life.</title>
        <authorList>
            <person name="Parks D.H."/>
            <person name="Chuvochina M."/>
            <person name="Waite D.W."/>
            <person name="Rinke C."/>
            <person name="Skarshewski A."/>
            <person name="Chaumeil P.A."/>
            <person name="Hugenholtz P."/>
        </authorList>
    </citation>
    <scope>NUCLEOTIDE SEQUENCE [LARGE SCALE GENOMIC DNA]</scope>
    <source>
        <strain evidence="7">UBA8781</strain>
    </source>
</reference>
<comment type="similarity">
    <text evidence="3">Belongs to the metallo-dependent hydrolases superfamily. Uronate isomerase family.</text>
</comment>
<protein>
    <recommendedName>
        <fullName evidence="5">Uronate isomerase</fullName>
        <ecNumber evidence="4">5.3.1.12</ecNumber>
    </recommendedName>
</protein>
<sequence>MTTWNLPEDRCFDPEPATRRAALNLYHSIQNLPIISPHGHVDPALFADPHASFGTPADLLVIPDHYVFRMIHSQGVPLESLGVPSVDGSPVERDHRRIWQLFADHFHLFRGTPSGLWLAYEFKFVLGIEEQLTAHNAARIYDQIVERLASPEFRPRALFEKFNIEVLATTDSASDPLNAHRALRASGWPGRVIPTFRPDAVVNLDTENWHAQIEALSHASGVAIGDYASFLTALKARRLAFRQLGAVATDHGVFQPQTASLSEEEAGAIFQRALQGQLQPGDAPRFTAHMLMEMARMSCEDGLVMQVHCGSFRNHHPDTLARFGRDRGYDIPVQTEFTHNLRPLLARYGTDPRLTLILFTLDETTYARELAPLAGVYPALRLGPPWWFHDSWNGMRRYFDQVMETAGIYNTVGFNDDTRAFLSIPARHDLWRRAVANWLAGLLVRGFIGNDEALEMARELAYDLPRRAYRLEQPPATLN</sequence>
<evidence type="ECO:0000256" key="1">
    <source>
        <dbReference type="ARBA" id="ARBA00001165"/>
    </source>
</evidence>
<name>A0A3D1JIB0_9CHLR</name>
<accession>A0A3D1JIB0</accession>
<dbReference type="InterPro" id="IPR003766">
    <property type="entry name" value="Uronate_isomerase"/>
</dbReference>
<dbReference type="Gene3D" id="1.10.2020.10">
    <property type="entry name" value="uronate isomerase, domain 2, chain A"/>
    <property type="match status" value="1"/>
</dbReference>
<dbReference type="STRING" id="229919.GCA_001050195_03254"/>
<dbReference type="InterPro" id="IPR032466">
    <property type="entry name" value="Metal_Hydrolase"/>
</dbReference>
<dbReference type="Pfam" id="PF02614">
    <property type="entry name" value="UxaC"/>
    <property type="match status" value="1"/>
</dbReference>
<dbReference type="Gene3D" id="3.20.20.140">
    <property type="entry name" value="Metal-dependent hydrolases"/>
    <property type="match status" value="1"/>
</dbReference>
<dbReference type="Proteomes" id="UP000264141">
    <property type="component" value="Unassembled WGS sequence"/>
</dbReference>
<evidence type="ECO:0000256" key="3">
    <source>
        <dbReference type="ARBA" id="ARBA00008397"/>
    </source>
</evidence>
<evidence type="ECO:0000313" key="8">
    <source>
        <dbReference type="Proteomes" id="UP000264141"/>
    </source>
</evidence>
<comment type="pathway">
    <text evidence="2">Carbohydrate metabolism; pentose and glucuronate interconversion.</text>
</comment>
<comment type="caution">
    <text evidence="7">The sequence shown here is derived from an EMBL/GenBank/DDBJ whole genome shotgun (WGS) entry which is preliminary data.</text>
</comment>
<evidence type="ECO:0000256" key="4">
    <source>
        <dbReference type="ARBA" id="ARBA00012546"/>
    </source>
</evidence>
<evidence type="ECO:0000256" key="6">
    <source>
        <dbReference type="ARBA" id="ARBA00023235"/>
    </source>
</evidence>
<dbReference type="EC" id="5.3.1.12" evidence="4"/>
<dbReference type="PANTHER" id="PTHR30068">
    <property type="entry name" value="URONATE ISOMERASE"/>
    <property type="match status" value="1"/>
</dbReference>
<evidence type="ECO:0000256" key="5">
    <source>
        <dbReference type="ARBA" id="ARBA00020555"/>
    </source>
</evidence>
<evidence type="ECO:0000256" key="2">
    <source>
        <dbReference type="ARBA" id="ARBA00004892"/>
    </source>
</evidence>
<evidence type="ECO:0000313" key="7">
    <source>
        <dbReference type="EMBL" id="HCE17356.1"/>
    </source>
</evidence>
<comment type="catalytic activity">
    <reaction evidence="1">
        <text>D-glucuronate = D-fructuronate</text>
        <dbReference type="Rhea" id="RHEA:13049"/>
        <dbReference type="ChEBI" id="CHEBI:58720"/>
        <dbReference type="ChEBI" id="CHEBI:59863"/>
        <dbReference type="EC" id="5.3.1.12"/>
    </reaction>
</comment>
<dbReference type="GO" id="GO:0008880">
    <property type="term" value="F:glucuronate isomerase activity"/>
    <property type="evidence" value="ECO:0007669"/>
    <property type="project" value="UniProtKB-EC"/>
</dbReference>
<dbReference type="UniPathway" id="UPA00246"/>
<dbReference type="PANTHER" id="PTHR30068:SF4">
    <property type="entry name" value="URONATE ISOMERASE"/>
    <property type="match status" value="1"/>
</dbReference>
<gene>
    <name evidence="7" type="ORF">DEQ80_05815</name>
</gene>
<dbReference type="EMBL" id="DPBP01000025">
    <property type="protein sequence ID" value="HCE17356.1"/>
    <property type="molecule type" value="Genomic_DNA"/>
</dbReference>
<dbReference type="GO" id="GO:0019698">
    <property type="term" value="P:D-galacturonate catabolic process"/>
    <property type="evidence" value="ECO:0007669"/>
    <property type="project" value="TreeGrafter"/>
</dbReference>
<dbReference type="SUPFAM" id="SSF51556">
    <property type="entry name" value="Metallo-dependent hydrolases"/>
    <property type="match status" value="1"/>
</dbReference>